<dbReference type="KEGG" id="dfe:Dfer_5265"/>
<sequence>MKNLVLMLFCWHIANCVHAQFNTTYKSPDVSWKIMYPIGWRVGKGIVIGYDSTSYMRDGKISREMTTRFIQIFKRSGVEEFQFIPTTDDVLTQTNIRKWIAIPKNDKYTYYENAADQSFSKPLQAFYNNPKLATKISIKTIVSNRDKLVIEEWVAGGFVENPQPLLSPKNRLQTFYTRNQLRNAFRMYKTPKVLYLEASVMPGVGGRVLQVMNRQPDISMYSDREQNEMGIFNWGVSLKVGFNVDSRNSFYLSGVLQQQGFRTQGHIINWSNGLSTGNTGRRYDFRYSGFETGYSFNPFKENTSFSSDVGLHFLFASRAFDASDFTWGSHLSIGPKFRIGGRLDLRVLPTGYFNFKRLETGSQDMELVTRLFTAGLKVAVRQYF</sequence>
<feature type="signal peptide" evidence="1">
    <location>
        <begin position="1"/>
        <end position="19"/>
    </location>
</feature>
<proteinExistence type="predicted"/>
<accession>C6VT95</accession>
<evidence type="ECO:0008006" key="4">
    <source>
        <dbReference type="Google" id="ProtNLM"/>
    </source>
</evidence>
<protein>
    <recommendedName>
        <fullName evidence="4">Outer membrane protein beta-barrel domain-containing protein</fullName>
    </recommendedName>
</protein>
<keyword evidence="3" id="KW-1185">Reference proteome</keyword>
<name>C6VT95_DYAFD</name>
<dbReference type="AlphaFoldDB" id="C6VT95"/>
<dbReference type="HOGENOM" id="CLU_719115_0_0_10"/>
<dbReference type="RefSeq" id="WP_015814700.1">
    <property type="nucleotide sequence ID" value="NC_013037.1"/>
</dbReference>
<evidence type="ECO:0000313" key="3">
    <source>
        <dbReference type="Proteomes" id="UP000002011"/>
    </source>
</evidence>
<evidence type="ECO:0000313" key="2">
    <source>
        <dbReference type="EMBL" id="ACT96459.1"/>
    </source>
</evidence>
<dbReference type="Proteomes" id="UP000002011">
    <property type="component" value="Chromosome"/>
</dbReference>
<keyword evidence="1" id="KW-0732">Signal</keyword>
<evidence type="ECO:0000256" key="1">
    <source>
        <dbReference type="SAM" id="SignalP"/>
    </source>
</evidence>
<feature type="chain" id="PRO_5002970647" description="Outer membrane protein beta-barrel domain-containing protein" evidence="1">
    <location>
        <begin position="20"/>
        <end position="384"/>
    </location>
</feature>
<dbReference type="STRING" id="471854.Dfer_5265"/>
<organism evidence="2 3">
    <name type="scientific">Dyadobacter fermentans (strain ATCC 700827 / DSM 18053 / CIP 107007 / KCTC 52180 / NS114)</name>
    <dbReference type="NCBI Taxonomy" id="471854"/>
    <lineage>
        <taxon>Bacteria</taxon>
        <taxon>Pseudomonadati</taxon>
        <taxon>Bacteroidota</taxon>
        <taxon>Cytophagia</taxon>
        <taxon>Cytophagales</taxon>
        <taxon>Spirosomataceae</taxon>
        <taxon>Dyadobacter</taxon>
    </lineage>
</organism>
<dbReference type="EMBL" id="CP001619">
    <property type="protein sequence ID" value="ACT96459.1"/>
    <property type="molecule type" value="Genomic_DNA"/>
</dbReference>
<dbReference type="OrthoDB" id="9818894at2"/>
<gene>
    <name evidence="2" type="ordered locus">Dfer_5265</name>
</gene>
<reference evidence="2 3" key="1">
    <citation type="journal article" date="2009" name="Stand. Genomic Sci.">
        <title>Complete genome sequence of Dyadobacter fermentans type strain (NS114).</title>
        <authorList>
            <person name="Lang E."/>
            <person name="Lapidus A."/>
            <person name="Chertkov O."/>
            <person name="Brettin T."/>
            <person name="Detter J.C."/>
            <person name="Han C."/>
            <person name="Copeland A."/>
            <person name="Glavina Del Rio T."/>
            <person name="Nolan M."/>
            <person name="Chen F."/>
            <person name="Lucas S."/>
            <person name="Tice H."/>
            <person name="Cheng J.F."/>
            <person name="Land M."/>
            <person name="Hauser L."/>
            <person name="Chang Y.J."/>
            <person name="Jeffries C.D."/>
            <person name="Kopitz M."/>
            <person name="Bruce D."/>
            <person name="Goodwin L."/>
            <person name="Pitluck S."/>
            <person name="Ovchinnikova G."/>
            <person name="Pati A."/>
            <person name="Ivanova N."/>
            <person name="Mavrommatis K."/>
            <person name="Chen A."/>
            <person name="Palaniappan K."/>
            <person name="Chain P."/>
            <person name="Bristow J."/>
            <person name="Eisen J.A."/>
            <person name="Markowitz V."/>
            <person name="Hugenholtz P."/>
            <person name="Goker M."/>
            <person name="Rohde M."/>
            <person name="Kyrpides N.C."/>
            <person name="Klenk H.P."/>
        </authorList>
    </citation>
    <scope>NUCLEOTIDE SEQUENCE [LARGE SCALE GENOMIC DNA]</scope>
    <source>
        <strain evidence="3">ATCC 700827 / DSM 18053 / CIP 107007 / KCTC 52180 / NS114</strain>
    </source>
</reference>